<evidence type="ECO:0000313" key="2">
    <source>
        <dbReference type="EMBL" id="KAG1790667.1"/>
    </source>
</evidence>
<reference evidence="2" key="1">
    <citation type="journal article" date="2020" name="New Phytol.">
        <title>Comparative genomics reveals dynamic genome evolution in host specialist ectomycorrhizal fungi.</title>
        <authorList>
            <person name="Lofgren L.A."/>
            <person name="Nguyen N.H."/>
            <person name="Vilgalys R."/>
            <person name="Ruytinx J."/>
            <person name="Liao H.L."/>
            <person name="Branco S."/>
            <person name="Kuo A."/>
            <person name="LaButti K."/>
            <person name="Lipzen A."/>
            <person name="Andreopoulos W."/>
            <person name="Pangilinan J."/>
            <person name="Riley R."/>
            <person name="Hundley H."/>
            <person name="Na H."/>
            <person name="Barry K."/>
            <person name="Grigoriev I.V."/>
            <person name="Stajich J.E."/>
            <person name="Kennedy P.G."/>
        </authorList>
    </citation>
    <scope>NUCLEOTIDE SEQUENCE</scope>
    <source>
        <strain evidence="2">S12</strain>
    </source>
</reference>
<evidence type="ECO:0000313" key="3">
    <source>
        <dbReference type="Proteomes" id="UP000719766"/>
    </source>
</evidence>
<accession>A0A9P7DEX0</accession>
<comment type="caution">
    <text evidence="2">The sequence shown here is derived from an EMBL/GenBank/DDBJ whole genome shotgun (WGS) entry which is preliminary data.</text>
</comment>
<dbReference type="GeneID" id="64594176"/>
<sequence>MSSSSESKSSNSLTNSSGSNLSKPQLNAASTPPTSIATSGSPAKSMDSPILSADNPGLRVEWARAFNLGECHTRDPRKRPVQYTLFQGGRQDEDCDLPTKRSKTLQTTWNFTSTPSSAATIYLNERMLELSRITRRAIAARLRYQCLRSRELDLIKSILDDETELCQTQLSGVDVQIGSI</sequence>
<dbReference type="EMBL" id="JABBWE010000048">
    <property type="protein sequence ID" value="KAG1790667.1"/>
    <property type="molecule type" value="Genomic_DNA"/>
</dbReference>
<dbReference type="Proteomes" id="UP000719766">
    <property type="component" value="Unassembled WGS sequence"/>
</dbReference>
<organism evidence="2 3">
    <name type="scientific">Suillus plorans</name>
    <dbReference type="NCBI Taxonomy" id="116603"/>
    <lineage>
        <taxon>Eukaryota</taxon>
        <taxon>Fungi</taxon>
        <taxon>Dikarya</taxon>
        <taxon>Basidiomycota</taxon>
        <taxon>Agaricomycotina</taxon>
        <taxon>Agaricomycetes</taxon>
        <taxon>Agaricomycetidae</taxon>
        <taxon>Boletales</taxon>
        <taxon>Suillineae</taxon>
        <taxon>Suillaceae</taxon>
        <taxon>Suillus</taxon>
    </lineage>
</organism>
<name>A0A9P7DEX0_9AGAM</name>
<proteinExistence type="predicted"/>
<feature type="compositionally biased region" description="Low complexity" evidence="1">
    <location>
        <begin position="1"/>
        <end position="22"/>
    </location>
</feature>
<dbReference type="RefSeq" id="XP_041157621.1">
    <property type="nucleotide sequence ID" value="XM_041300412.1"/>
</dbReference>
<keyword evidence="3" id="KW-1185">Reference proteome</keyword>
<dbReference type="AlphaFoldDB" id="A0A9P7DEX0"/>
<evidence type="ECO:0000256" key="1">
    <source>
        <dbReference type="SAM" id="MobiDB-lite"/>
    </source>
</evidence>
<feature type="region of interest" description="Disordered" evidence="1">
    <location>
        <begin position="1"/>
        <end position="52"/>
    </location>
</feature>
<feature type="compositionally biased region" description="Polar residues" evidence="1">
    <location>
        <begin position="23"/>
        <end position="42"/>
    </location>
</feature>
<protein>
    <submittedName>
        <fullName evidence="2">Uncharacterized protein</fullName>
    </submittedName>
</protein>
<dbReference type="OrthoDB" id="2641515at2759"/>
<gene>
    <name evidence="2" type="ORF">HD556DRAFT_1310451</name>
</gene>